<dbReference type="AlphaFoldDB" id="X1IRC5"/>
<evidence type="ECO:0000313" key="2">
    <source>
        <dbReference type="EMBL" id="GAH84277.1"/>
    </source>
</evidence>
<gene>
    <name evidence="2" type="ORF">S03H2_59703</name>
</gene>
<organism evidence="2">
    <name type="scientific">marine sediment metagenome</name>
    <dbReference type="NCBI Taxonomy" id="412755"/>
    <lineage>
        <taxon>unclassified sequences</taxon>
        <taxon>metagenomes</taxon>
        <taxon>ecological metagenomes</taxon>
    </lineage>
</organism>
<comment type="caution">
    <text evidence="2">The sequence shown here is derived from an EMBL/GenBank/DDBJ whole genome shotgun (WGS) entry which is preliminary data.</text>
</comment>
<feature type="region of interest" description="Disordered" evidence="1">
    <location>
        <begin position="63"/>
        <end position="86"/>
    </location>
</feature>
<evidence type="ECO:0000256" key="1">
    <source>
        <dbReference type="SAM" id="MobiDB-lite"/>
    </source>
</evidence>
<reference evidence="2" key="1">
    <citation type="journal article" date="2014" name="Front. Microbiol.">
        <title>High frequency of phylogenetically diverse reductive dehalogenase-homologous genes in deep subseafloor sedimentary metagenomes.</title>
        <authorList>
            <person name="Kawai M."/>
            <person name="Futagami T."/>
            <person name="Toyoda A."/>
            <person name="Takaki Y."/>
            <person name="Nishi S."/>
            <person name="Hori S."/>
            <person name="Arai W."/>
            <person name="Tsubouchi T."/>
            <person name="Morono Y."/>
            <person name="Uchiyama I."/>
            <person name="Ito T."/>
            <person name="Fujiyama A."/>
            <person name="Inagaki F."/>
            <person name="Takami H."/>
        </authorList>
    </citation>
    <scope>NUCLEOTIDE SEQUENCE</scope>
    <source>
        <strain evidence="2">Expedition CK06-06</strain>
    </source>
</reference>
<sequence length="138" mass="15583">MKRKDYDDDLLVELIARGEMSHAEIGRRIGLGRSMVRQIARGQKRPDLQEKINTRMRNYLADKRRHPSQSAAETGAAPPVPTGYRNKEYDDELLVELIARGNLSYCRIAERVGLSPGMVGKIARGESRLDLRPRIAAI</sequence>
<name>X1IRC5_9ZZZZ</name>
<protein>
    <submittedName>
        <fullName evidence="2">Uncharacterized protein</fullName>
    </submittedName>
</protein>
<feature type="non-terminal residue" evidence="2">
    <location>
        <position position="138"/>
    </location>
</feature>
<proteinExistence type="predicted"/>
<dbReference type="EMBL" id="BARU01038401">
    <property type="protein sequence ID" value="GAH84277.1"/>
    <property type="molecule type" value="Genomic_DNA"/>
</dbReference>
<accession>X1IRC5</accession>